<gene>
    <name evidence="7" type="ORF">SAMN05660199_01009</name>
</gene>
<protein>
    <submittedName>
        <fullName evidence="7">Amino acid/polyamine/organocation transporter, APC superfamily</fullName>
    </submittedName>
</protein>
<proteinExistence type="predicted"/>
<dbReference type="GO" id="GO:0005886">
    <property type="term" value="C:plasma membrane"/>
    <property type="evidence" value="ECO:0007669"/>
    <property type="project" value="UniProtKB-SubCell"/>
</dbReference>
<dbReference type="RefSeq" id="WP_242653838.1">
    <property type="nucleotide sequence ID" value="NZ_FNIR01000003.1"/>
</dbReference>
<organism evidence="7 8">
    <name type="scientific">Klenkia soli</name>
    <dbReference type="NCBI Taxonomy" id="1052260"/>
    <lineage>
        <taxon>Bacteria</taxon>
        <taxon>Bacillati</taxon>
        <taxon>Actinomycetota</taxon>
        <taxon>Actinomycetes</taxon>
        <taxon>Geodermatophilales</taxon>
        <taxon>Geodermatophilaceae</taxon>
        <taxon>Klenkia</taxon>
    </lineage>
</organism>
<dbReference type="AlphaFoldDB" id="A0A1H0FSH5"/>
<dbReference type="Gene3D" id="1.20.1740.10">
    <property type="entry name" value="Amino acid/polyamine transporter I"/>
    <property type="match status" value="1"/>
</dbReference>
<dbReference type="PANTHER" id="PTHR42770">
    <property type="entry name" value="AMINO ACID TRANSPORTER-RELATED"/>
    <property type="match status" value="1"/>
</dbReference>
<keyword evidence="8" id="KW-1185">Reference proteome</keyword>
<dbReference type="InterPro" id="IPR050367">
    <property type="entry name" value="APC_superfamily"/>
</dbReference>
<keyword evidence="4 6" id="KW-1133">Transmembrane helix</keyword>
<evidence type="ECO:0000256" key="1">
    <source>
        <dbReference type="ARBA" id="ARBA00004651"/>
    </source>
</evidence>
<accession>A0A1H0FSH5</accession>
<feature type="transmembrane region" description="Helical" evidence="6">
    <location>
        <begin position="125"/>
        <end position="144"/>
    </location>
</feature>
<evidence type="ECO:0000313" key="8">
    <source>
        <dbReference type="Proteomes" id="UP000199088"/>
    </source>
</evidence>
<keyword evidence="3 6" id="KW-0812">Transmembrane</keyword>
<keyword evidence="5 6" id="KW-0472">Membrane</keyword>
<name>A0A1H0FSH5_9ACTN</name>
<feature type="transmembrane region" description="Helical" evidence="6">
    <location>
        <begin position="221"/>
        <end position="246"/>
    </location>
</feature>
<dbReference type="EMBL" id="FNIR01000003">
    <property type="protein sequence ID" value="SDN97628.1"/>
    <property type="molecule type" value="Genomic_DNA"/>
</dbReference>
<reference evidence="8" key="1">
    <citation type="submission" date="2016-10" db="EMBL/GenBank/DDBJ databases">
        <authorList>
            <person name="Varghese N."/>
            <person name="Submissions S."/>
        </authorList>
    </citation>
    <scope>NUCLEOTIDE SEQUENCE [LARGE SCALE GENOMIC DNA]</scope>
    <source>
        <strain evidence="8">DSM 45843</strain>
    </source>
</reference>
<dbReference type="Pfam" id="PF13520">
    <property type="entry name" value="AA_permease_2"/>
    <property type="match status" value="1"/>
</dbReference>
<evidence type="ECO:0000256" key="2">
    <source>
        <dbReference type="ARBA" id="ARBA00022475"/>
    </source>
</evidence>
<evidence type="ECO:0000256" key="5">
    <source>
        <dbReference type="ARBA" id="ARBA00023136"/>
    </source>
</evidence>
<feature type="transmembrane region" description="Helical" evidence="6">
    <location>
        <begin position="322"/>
        <end position="354"/>
    </location>
</feature>
<keyword evidence="2" id="KW-1003">Cell membrane</keyword>
<comment type="subcellular location">
    <subcellularLocation>
        <location evidence="1">Cell membrane</location>
        <topology evidence="1">Multi-pass membrane protein</topology>
    </subcellularLocation>
</comment>
<dbReference type="InterPro" id="IPR002293">
    <property type="entry name" value="AA/rel_permease1"/>
</dbReference>
<evidence type="ECO:0000313" key="7">
    <source>
        <dbReference type="EMBL" id="SDN97628.1"/>
    </source>
</evidence>
<feature type="transmembrane region" description="Helical" evidence="6">
    <location>
        <begin position="182"/>
        <end position="201"/>
    </location>
</feature>
<feature type="transmembrane region" description="Helical" evidence="6">
    <location>
        <begin position="94"/>
        <end position="119"/>
    </location>
</feature>
<evidence type="ECO:0000256" key="4">
    <source>
        <dbReference type="ARBA" id="ARBA00022989"/>
    </source>
</evidence>
<feature type="transmembrane region" description="Helical" evidence="6">
    <location>
        <begin position="46"/>
        <end position="73"/>
    </location>
</feature>
<feature type="transmembrane region" description="Helical" evidence="6">
    <location>
        <begin position="20"/>
        <end position="40"/>
    </location>
</feature>
<dbReference type="Proteomes" id="UP000199088">
    <property type="component" value="Unassembled WGS sequence"/>
</dbReference>
<feature type="transmembrane region" description="Helical" evidence="6">
    <location>
        <begin position="374"/>
        <end position="404"/>
    </location>
</feature>
<dbReference type="PANTHER" id="PTHR42770:SF7">
    <property type="entry name" value="MEMBRANE PROTEIN"/>
    <property type="match status" value="1"/>
</dbReference>
<sequence length="417" mass="40901">MTAAATTGGGLVRRLTTRDAVAIGLGSMLGAGVFAVWAPAAAAAGWWLLLGLAVAAVAAWCNATSTAALAVALPVSGGAYAFGRDRLGAGWGFLAGWAFVVGKTASCAAMALTVGSYLWPEQARAVAVGAVLLVVAVDGAGITRTARATRVLLALTLTALTVVLGASLPAAGSPDGGTTAEAPAGVLTAAGLLFFAFAGYARIATLAEEVREPARTIPRAVTAALGSAVVVYTVVGVAVLAVLGPQRLAGSTAPLADAVRAGPVPGLAWVAAAGAVTAACGALLGLVAGVTRTALAMARNHDLPAPLARVHPVRSTPVVGELVLAVAVCALVLIGDLTAVVGASSFGVLLYYAVANAAAWTLPAGARPPRVVPLLGGVLCLVLAALLPPTSVVTAAAVLTAGLLGRAVAVHRRGLRS</sequence>
<evidence type="ECO:0000256" key="3">
    <source>
        <dbReference type="ARBA" id="ARBA00022692"/>
    </source>
</evidence>
<dbReference type="PIRSF" id="PIRSF006060">
    <property type="entry name" value="AA_transporter"/>
    <property type="match status" value="1"/>
</dbReference>
<evidence type="ECO:0000256" key="6">
    <source>
        <dbReference type="SAM" id="Phobius"/>
    </source>
</evidence>
<feature type="transmembrane region" description="Helical" evidence="6">
    <location>
        <begin position="266"/>
        <end position="290"/>
    </location>
</feature>
<dbReference type="GO" id="GO:0022857">
    <property type="term" value="F:transmembrane transporter activity"/>
    <property type="evidence" value="ECO:0007669"/>
    <property type="project" value="InterPro"/>
</dbReference>
<dbReference type="STRING" id="1052260.SAMN05660199_01009"/>
<feature type="transmembrane region" description="Helical" evidence="6">
    <location>
        <begin position="151"/>
        <end position="170"/>
    </location>
</feature>